<evidence type="ECO:0000256" key="4">
    <source>
        <dbReference type="ARBA" id="ARBA00023098"/>
    </source>
</evidence>
<proteinExistence type="predicted"/>
<keyword evidence="4" id="KW-0443">Lipid metabolism</keyword>
<keyword evidence="6" id="KW-1133">Transmembrane helix</keyword>
<reference evidence="8 9" key="1">
    <citation type="submission" date="2014-11" db="EMBL/GenBank/DDBJ databases">
        <title>Draft genome sequence of Chelonobacter oris 1662T, associated with respiratory disease in Hermann's Tortoises.</title>
        <authorList>
            <person name="Kudirkiene E."/>
            <person name="Hansen M.J."/>
            <person name="Bojesen A.M."/>
        </authorList>
    </citation>
    <scope>NUCLEOTIDE SEQUENCE [LARGE SCALE GENOMIC DNA]</scope>
    <source>
        <strain evidence="8 9">1662</strain>
    </source>
</reference>
<evidence type="ECO:0000256" key="5">
    <source>
        <dbReference type="ARBA" id="ARBA00023315"/>
    </source>
</evidence>
<sequence length="254" mass="28468">MHSVVVFWRLTLIAYFLMSGVFQMLLLFPRCTAEQKLARIQRWSQQILHVFNIKVNAHNVPPLSQTKSTMFICNHISWLDIFAINAVLPGQFIAKEDVRKWPIIGYLAAQADTVFVSRQRGNAGTQGKVDGVASALRNGAQITLFPEGTSTNGEQVLPFKSSFFQAAIDGDAKVWPVLCFYPAEHGGSNETMAYYGDVSLWRSLKDLAAQKSAVIELTFYQAIDTVGKERRDLADQTYMILSSELAKALERSRQ</sequence>
<comment type="caution">
    <text evidence="8">The sequence shown here is derived from an EMBL/GenBank/DDBJ whole genome shotgun (WGS) entry which is preliminary data.</text>
</comment>
<keyword evidence="6" id="KW-0472">Membrane</keyword>
<name>A0A0A3ASH3_9PAST</name>
<dbReference type="GO" id="GO:0006654">
    <property type="term" value="P:phosphatidic acid biosynthetic process"/>
    <property type="evidence" value="ECO:0007669"/>
    <property type="project" value="TreeGrafter"/>
</dbReference>
<dbReference type="RefSeq" id="WP_034614076.1">
    <property type="nucleotide sequence ID" value="NZ_JSUM01000006.1"/>
</dbReference>
<dbReference type="PANTHER" id="PTHR10434:SF64">
    <property type="entry name" value="1-ACYL-SN-GLYCEROL-3-PHOSPHATE ACYLTRANSFERASE-RELATED"/>
    <property type="match status" value="1"/>
</dbReference>
<protein>
    <recommendedName>
        <fullName evidence="7">Phospholipid/glycerol acyltransferase domain-containing protein</fullName>
    </recommendedName>
</protein>
<evidence type="ECO:0000313" key="9">
    <source>
        <dbReference type="Proteomes" id="UP000030380"/>
    </source>
</evidence>
<evidence type="ECO:0000256" key="3">
    <source>
        <dbReference type="ARBA" id="ARBA00022679"/>
    </source>
</evidence>
<evidence type="ECO:0000256" key="6">
    <source>
        <dbReference type="SAM" id="Phobius"/>
    </source>
</evidence>
<dbReference type="PANTHER" id="PTHR10434">
    <property type="entry name" value="1-ACYL-SN-GLYCEROL-3-PHOSPHATE ACYLTRANSFERASE"/>
    <property type="match status" value="1"/>
</dbReference>
<dbReference type="SUPFAM" id="SSF69593">
    <property type="entry name" value="Glycerol-3-phosphate (1)-acyltransferase"/>
    <property type="match status" value="1"/>
</dbReference>
<dbReference type="STRING" id="505317.OA57_04675"/>
<accession>A0A0A3ASH3</accession>
<feature type="domain" description="Phospholipid/glycerol acyltransferase" evidence="7">
    <location>
        <begin position="69"/>
        <end position="182"/>
    </location>
</feature>
<comment type="pathway">
    <text evidence="1">Lipid metabolism.</text>
</comment>
<gene>
    <name evidence="8" type="ORF">OA57_04675</name>
</gene>
<keyword evidence="9" id="KW-1185">Reference proteome</keyword>
<dbReference type="GO" id="GO:0003841">
    <property type="term" value="F:1-acylglycerol-3-phosphate O-acyltransferase activity"/>
    <property type="evidence" value="ECO:0007669"/>
    <property type="project" value="TreeGrafter"/>
</dbReference>
<dbReference type="Proteomes" id="UP000030380">
    <property type="component" value="Unassembled WGS sequence"/>
</dbReference>
<dbReference type="EMBL" id="JSUM01000006">
    <property type="protein sequence ID" value="KGQ70667.1"/>
    <property type="molecule type" value="Genomic_DNA"/>
</dbReference>
<dbReference type="AlphaFoldDB" id="A0A0A3ASH3"/>
<evidence type="ECO:0000256" key="2">
    <source>
        <dbReference type="ARBA" id="ARBA00022516"/>
    </source>
</evidence>
<evidence type="ECO:0000259" key="7">
    <source>
        <dbReference type="SMART" id="SM00563"/>
    </source>
</evidence>
<evidence type="ECO:0000256" key="1">
    <source>
        <dbReference type="ARBA" id="ARBA00005189"/>
    </source>
</evidence>
<dbReference type="InterPro" id="IPR002123">
    <property type="entry name" value="Plipid/glycerol_acylTrfase"/>
</dbReference>
<evidence type="ECO:0000313" key="8">
    <source>
        <dbReference type="EMBL" id="KGQ70667.1"/>
    </source>
</evidence>
<feature type="transmembrane region" description="Helical" evidence="6">
    <location>
        <begin position="6"/>
        <end position="28"/>
    </location>
</feature>
<keyword evidence="3" id="KW-0808">Transferase</keyword>
<dbReference type="Pfam" id="PF01553">
    <property type="entry name" value="Acyltransferase"/>
    <property type="match status" value="1"/>
</dbReference>
<keyword evidence="6" id="KW-0812">Transmembrane</keyword>
<keyword evidence="5" id="KW-0012">Acyltransferase</keyword>
<keyword evidence="2" id="KW-0444">Lipid biosynthesis</keyword>
<dbReference type="CDD" id="cd07989">
    <property type="entry name" value="LPLAT_AGPAT-like"/>
    <property type="match status" value="1"/>
</dbReference>
<dbReference type="SMART" id="SM00563">
    <property type="entry name" value="PlsC"/>
    <property type="match status" value="1"/>
</dbReference>
<dbReference type="OrthoDB" id="9806880at2"/>
<organism evidence="8 9">
    <name type="scientific">Chelonobacter oris</name>
    <dbReference type="NCBI Taxonomy" id="505317"/>
    <lineage>
        <taxon>Bacteria</taxon>
        <taxon>Pseudomonadati</taxon>
        <taxon>Pseudomonadota</taxon>
        <taxon>Gammaproteobacteria</taxon>
        <taxon>Pasteurellales</taxon>
        <taxon>Pasteurellaceae</taxon>
        <taxon>Chelonobacter</taxon>
    </lineage>
</organism>